<reference evidence="1 2" key="1">
    <citation type="submission" date="2023-05" db="EMBL/GenBank/DDBJ databases">
        <title>B98-5 Cell Line De Novo Hybrid Assembly: An Optical Mapping Approach.</title>
        <authorList>
            <person name="Kananen K."/>
            <person name="Auerbach J.A."/>
            <person name="Kautto E."/>
            <person name="Blachly J.S."/>
        </authorList>
    </citation>
    <scope>NUCLEOTIDE SEQUENCE [LARGE SCALE GENOMIC DNA]</scope>
    <source>
        <strain evidence="1">B95-8</strain>
        <tissue evidence="1">Cell line</tissue>
    </source>
</reference>
<organism evidence="1 2">
    <name type="scientific">Saguinus oedipus</name>
    <name type="common">Cotton-top tamarin</name>
    <name type="synonym">Oedipomidas oedipus</name>
    <dbReference type="NCBI Taxonomy" id="9490"/>
    <lineage>
        <taxon>Eukaryota</taxon>
        <taxon>Metazoa</taxon>
        <taxon>Chordata</taxon>
        <taxon>Craniata</taxon>
        <taxon>Vertebrata</taxon>
        <taxon>Euteleostomi</taxon>
        <taxon>Mammalia</taxon>
        <taxon>Eutheria</taxon>
        <taxon>Euarchontoglires</taxon>
        <taxon>Primates</taxon>
        <taxon>Haplorrhini</taxon>
        <taxon>Platyrrhini</taxon>
        <taxon>Cebidae</taxon>
        <taxon>Callitrichinae</taxon>
        <taxon>Saguinus</taxon>
    </lineage>
</organism>
<keyword evidence="2" id="KW-1185">Reference proteome</keyword>
<proteinExistence type="predicted"/>
<dbReference type="EMBL" id="JASSZA010000004">
    <property type="protein sequence ID" value="KAK2113412.1"/>
    <property type="molecule type" value="Genomic_DNA"/>
</dbReference>
<gene>
    <name evidence="1" type="primary">ABHD16A_2</name>
    <name evidence="1" type="ORF">P7K49_007678</name>
</gene>
<name>A0ABQ9VVS2_SAGOE</name>
<evidence type="ECO:0000313" key="1">
    <source>
        <dbReference type="EMBL" id="KAK2113412.1"/>
    </source>
</evidence>
<accession>A0ABQ9VVS2</accession>
<dbReference type="Proteomes" id="UP001266305">
    <property type="component" value="Unassembled WGS sequence"/>
</dbReference>
<protein>
    <submittedName>
        <fullName evidence="1">Protein abhd16a</fullName>
    </submittedName>
</protein>
<comment type="caution">
    <text evidence="1">The sequence shown here is derived from an EMBL/GenBank/DDBJ whole genome shotgun (WGS) entry which is preliminary data.</text>
</comment>
<evidence type="ECO:0000313" key="2">
    <source>
        <dbReference type="Proteomes" id="UP001266305"/>
    </source>
</evidence>
<sequence length="119" mass="13037">MDSYLVAHTLGRRMLYPGSVYLLQKALMPVLLQGQARLVEECNGRRAKLLACDGNEIDTMFVDRRGTAEPQGQKLVICCEGNAGFYEVGCVSTPLEGKMVTQSPYLCPLKGMSLPPTLI</sequence>